<evidence type="ECO:0000256" key="6">
    <source>
        <dbReference type="ARBA" id="ARBA00022842"/>
    </source>
</evidence>
<comment type="cofactor">
    <cofactor evidence="2">
        <name>thiamine diphosphate</name>
        <dbReference type="ChEBI" id="CHEBI:58937"/>
    </cofactor>
</comment>
<sequence length="581" mass="63893">MSLSPPNRPRENRPRAEIASGTTSPSRGAATRMTANVSIAGYLIQRLRDYGVDDLFGIPGDYVLSFYSELERSPINVIGCTREDCAGFAADAYARIRGMGAVCVTYCVGGLSVCNSIAGAYAEKSPVVVISGAPGLNERATGALLHHMVRDFRTQLDVFEKFTIATAELTDPLTAFSEIDRVLDACDQYKRPVYIELPRDMVAVVPPVAHGYRGFVREIDANATAEAVRETYQRLSEAKNPVILAGVEMHRFRLQDELLQLAESANIPIATTMLGKSVVSERHPLFIGLYEGAIGDSQVTRIVEQSDLVLLMGAFLSDINLGIYTAKLDPNRCVYATSESLRISYHHYHNVDLKSFLVGLNESATALPKRPFTPIEGLHAAALAPDLGANEFLRTSWMISELNKRLDADTIVIADVGDALFAATELTIHERTEFLSPAYYTSMGFSIPAALGAATARKDHRIVVLVGDGAFQMTGQELSTLIRQGHSPVVILLDNHGYGTERYLHQGDWRYNEIASWDYGELMQVYGHGVAHRVRTKAEYIAALDAAWDQPNEPHLIHATLEESDASETLKKLAQRMCERV</sequence>
<dbReference type="SUPFAM" id="SSF52518">
    <property type="entry name" value="Thiamin diphosphate-binding fold (THDP-binding)"/>
    <property type="match status" value="2"/>
</dbReference>
<keyword evidence="16" id="KW-1185">Reference proteome</keyword>
<dbReference type="InterPro" id="IPR047213">
    <property type="entry name" value="TPP_PYR_PDC_IPDC-like"/>
</dbReference>
<dbReference type="CDD" id="cd02005">
    <property type="entry name" value="TPP_PDC_IPDC"/>
    <property type="match status" value="1"/>
</dbReference>
<comment type="similarity">
    <text evidence="3 10">Belongs to the TPP enzyme family.</text>
</comment>
<dbReference type="InterPro" id="IPR029061">
    <property type="entry name" value="THDP-binding"/>
</dbReference>
<evidence type="ECO:0000256" key="4">
    <source>
        <dbReference type="ARBA" id="ARBA00022723"/>
    </source>
</evidence>
<keyword evidence="4 9" id="KW-0479">Metal-binding</keyword>
<evidence type="ECO:0000259" key="12">
    <source>
        <dbReference type="Pfam" id="PF00205"/>
    </source>
</evidence>
<dbReference type="CDD" id="cd07038">
    <property type="entry name" value="TPP_PYR_PDC_IPDC_like"/>
    <property type="match status" value="1"/>
</dbReference>
<dbReference type="InterPro" id="IPR012001">
    <property type="entry name" value="Thiamin_PyroP_enz_TPP-bd_dom"/>
</dbReference>
<dbReference type="GO" id="GO:0000949">
    <property type="term" value="P:aromatic amino acid family catabolic process to alcohol via Ehrlich pathway"/>
    <property type="evidence" value="ECO:0007669"/>
    <property type="project" value="TreeGrafter"/>
</dbReference>
<evidence type="ECO:0000256" key="3">
    <source>
        <dbReference type="ARBA" id="ARBA00007812"/>
    </source>
</evidence>
<dbReference type="Pfam" id="PF00205">
    <property type="entry name" value="TPP_enzyme_M"/>
    <property type="match status" value="1"/>
</dbReference>
<feature type="domain" description="Thiamine pyrophosphate enzyme TPP-binding" evidence="13">
    <location>
        <begin position="415"/>
        <end position="558"/>
    </location>
</feature>
<comment type="cofactor">
    <cofactor evidence="1">
        <name>a metal cation</name>
        <dbReference type="ChEBI" id="CHEBI:25213"/>
    </cofactor>
</comment>
<dbReference type="Gene3D" id="3.40.50.970">
    <property type="match status" value="2"/>
</dbReference>
<dbReference type="Pfam" id="PF02776">
    <property type="entry name" value="TPP_enzyme_N"/>
    <property type="match status" value="1"/>
</dbReference>
<feature type="domain" description="Thiamine pyrophosphate enzyme central" evidence="12">
    <location>
        <begin position="229"/>
        <end position="348"/>
    </location>
</feature>
<dbReference type="RefSeq" id="WP_231615387.1">
    <property type="nucleotide sequence ID" value="NZ_SJPV01000001.1"/>
</dbReference>
<organism evidence="15 16">
    <name type="scientific">Novipirellula artificiosorum</name>
    <dbReference type="NCBI Taxonomy" id="2528016"/>
    <lineage>
        <taxon>Bacteria</taxon>
        <taxon>Pseudomonadati</taxon>
        <taxon>Planctomycetota</taxon>
        <taxon>Planctomycetia</taxon>
        <taxon>Pirellulales</taxon>
        <taxon>Pirellulaceae</taxon>
        <taxon>Novipirellula</taxon>
    </lineage>
</organism>
<evidence type="ECO:0000256" key="8">
    <source>
        <dbReference type="ARBA" id="ARBA00023239"/>
    </source>
</evidence>
<evidence type="ECO:0000259" key="13">
    <source>
        <dbReference type="Pfam" id="PF02775"/>
    </source>
</evidence>
<dbReference type="InterPro" id="IPR047214">
    <property type="entry name" value="TPP_PDC_IPDC"/>
</dbReference>
<evidence type="ECO:0000256" key="5">
    <source>
        <dbReference type="ARBA" id="ARBA00022793"/>
    </source>
</evidence>
<proteinExistence type="inferred from homology"/>
<evidence type="ECO:0000313" key="15">
    <source>
        <dbReference type="EMBL" id="TWU42585.1"/>
    </source>
</evidence>
<dbReference type="PANTHER" id="PTHR43452:SF30">
    <property type="entry name" value="PYRUVATE DECARBOXYLASE ISOZYME 1-RELATED"/>
    <property type="match status" value="1"/>
</dbReference>
<evidence type="ECO:0000256" key="11">
    <source>
        <dbReference type="SAM" id="MobiDB-lite"/>
    </source>
</evidence>
<feature type="binding site" evidence="9">
    <location>
        <position position="497"/>
    </location>
    <ligand>
        <name>Mg(2+)</name>
        <dbReference type="ChEBI" id="CHEBI:18420"/>
    </ligand>
</feature>
<feature type="domain" description="Thiamine pyrophosphate enzyme N-terminal TPP-binding" evidence="14">
    <location>
        <begin position="40"/>
        <end position="144"/>
    </location>
</feature>
<accession>A0A5C6E1I7</accession>
<dbReference type="GO" id="GO:0030976">
    <property type="term" value="F:thiamine pyrophosphate binding"/>
    <property type="evidence" value="ECO:0007669"/>
    <property type="project" value="InterPro"/>
</dbReference>
<feature type="binding site" evidence="9">
    <location>
        <position position="468"/>
    </location>
    <ligand>
        <name>Mg(2+)</name>
        <dbReference type="ChEBI" id="CHEBI:18420"/>
    </ligand>
</feature>
<dbReference type="GO" id="GO:0005829">
    <property type="term" value="C:cytosol"/>
    <property type="evidence" value="ECO:0007669"/>
    <property type="project" value="TreeGrafter"/>
</dbReference>
<comment type="caution">
    <text evidence="15">The sequence shown here is derived from an EMBL/GenBank/DDBJ whole genome shotgun (WGS) entry which is preliminary data.</text>
</comment>
<dbReference type="PANTHER" id="PTHR43452">
    <property type="entry name" value="PYRUVATE DECARBOXYLASE"/>
    <property type="match status" value="1"/>
</dbReference>
<comment type="cofactor">
    <cofactor evidence="9">
        <name>Mg(2+)</name>
        <dbReference type="ChEBI" id="CHEBI:18420"/>
    </cofactor>
    <text evidence="9">Binds 1 Mg(2+) per subunit.</text>
</comment>
<dbReference type="InterPro" id="IPR029035">
    <property type="entry name" value="DHS-like_NAD/FAD-binding_dom"/>
</dbReference>
<name>A0A5C6E1I7_9BACT</name>
<dbReference type="EMBL" id="SJPV01000001">
    <property type="protein sequence ID" value="TWU42585.1"/>
    <property type="molecule type" value="Genomic_DNA"/>
</dbReference>
<keyword evidence="7 10" id="KW-0786">Thiamine pyrophosphate</keyword>
<keyword evidence="6 9" id="KW-0460">Magnesium</keyword>
<dbReference type="Gene3D" id="3.40.50.1220">
    <property type="entry name" value="TPP-binding domain"/>
    <property type="match status" value="1"/>
</dbReference>
<keyword evidence="8 15" id="KW-0456">Lyase</keyword>
<gene>
    <name evidence="15" type="primary">ipdC</name>
    <name evidence="15" type="ORF">Poly41_08830</name>
</gene>
<protein>
    <submittedName>
        <fullName evidence="15">Indole-3-pyruvate decarboxylase</fullName>
        <ecNumber evidence="15">4.1.1.74</ecNumber>
    </submittedName>
</protein>
<dbReference type="GO" id="GO:0004737">
    <property type="term" value="F:pyruvate decarboxylase activity"/>
    <property type="evidence" value="ECO:0007669"/>
    <property type="project" value="TreeGrafter"/>
</dbReference>
<evidence type="ECO:0000313" key="16">
    <source>
        <dbReference type="Proteomes" id="UP000319143"/>
    </source>
</evidence>
<evidence type="ECO:0000259" key="14">
    <source>
        <dbReference type="Pfam" id="PF02776"/>
    </source>
</evidence>
<dbReference type="GO" id="GO:0047434">
    <property type="term" value="F:indolepyruvate decarboxylase activity"/>
    <property type="evidence" value="ECO:0007669"/>
    <property type="project" value="UniProtKB-EC"/>
</dbReference>
<dbReference type="InterPro" id="IPR011766">
    <property type="entry name" value="TPP_enzyme_TPP-bd"/>
</dbReference>
<keyword evidence="5" id="KW-0210">Decarboxylase</keyword>
<dbReference type="EC" id="4.1.1.74" evidence="15"/>
<reference evidence="15 16" key="1">
    <citation type="submission" date="2019-02" db="EMBL/GenBank/DDBJ databases">
        <title>Deep-cultivation of Planctomycetes and their phenomic and genomic characterization uncovers novel biology.</title>
        <authorList>
            <person name="Wiegand S."/>
            <person name="Jogler M."/>
            <person name="Boedeker C."/>
            <person name="Pinto D."/>
            <person name="Vollmers J."/>
            <person name="Rivas-Marin E."/>
            <person name="Kohn T."/>
            <person name="Peeters S.H."/>
            <person name="Heuer A."/>
            <person name="Rast P."/>
            <person name="Oberbeckmann S."/>
            <person name="Bunk B."/>
            <person name="Jeske O."/>
            <person name="Meyerdierks A."/>
            <person name="Storesund J.E."/>
            <person name="Kallscheuer N."/>
            <person name="Luecker S."/>
            <person name="Lage O.M."/>
            <person name="Pohl T."/>
            <person name="Merkel B.J."/>
            <person name="Hornburger P."/>
            <person name="Mueller R.-W."/>
            <person name="Bruemmer F."/>
            <person name="Labrenz M."/>
            <person name="Spormann A.M."/>
            <person name="Op Den Camp H."/>
            <person name="Overmann J."/>
            <person name="Amann R."/>
            <person name="Jetten M.S.M."/>
            <person name="Mascher T."/>
            <person name="Medema M.H."/>
            <person name="Devos D.P."/>
            <person name="Kaster A.-K."/>
            <person name="Ovreas L."/>
            <person name="Rohde M."/>
            <person name="Galperin M.Y."/>
            <person name="Jogler C."/>
        </authorList>
    </citation>
    <scope>NUCLEOTIDE SEQUENCE [LARGE SCALE GENOMIC DNA]</scope>
    <source>
        <strain evidence="15 16">Poly41</strain>
    </source>
</reference>
<evidence type="ECO:0000256" key="1">
    <source>
        <dbReference type="ARBA" id="ARBA00001920"/>
    </source>
</evidence>
<dbReference type="PIRSF" id="PIRSF036565">
    <property type="entry name" value="Pyruvt_ip_decrb"/>
    <property type="match status" value="1"/>
</dbReference>
<evidence type="ECO:0000256" key="7">
    <source>
        <dbReference type="ARBA" id="ARBA00023052"/>
    </source>
</evidence>
<dbReference type="SUPFAM" id="SSF52467">
    <property type="entry name" value="DHS-like NAD/FAD-binding domain"/>
    <property type="match status" value="1"/>
</dbReference>
<dbReference type="InterPro" id="IPR012000">
    <property type="entry name" value="Thiamin_PyroP_enz_cen_dom"/>
</dbReference>
<dbReference type="FunFam" id="3.40.50.970:FF:000024">
    <property type="entry name" value="Pyruvate decarboxylase isozyme"/>
    <property type="match status" value="1"/>
</dbReference>
<feature type="binding site" evidence="9">
    <location>
        <position position="495"/>
    </location>
    <ligand>
        <name>Mg(2+)</name>
        <dbReference type="ChEBI" id="CHEBI:18420"/>
    </ligand>
</feature>
<dbReference type="Proteomes" id="UP000319143">
    <property type="component" value="Unassembled WGS sequence"/>
</dbReference>
<dbReference type="GO" id="GO:0000287">
    <property type="term" value="F:magnesium ion binding"/>
    <property type="evidence" value="ECO:0007669"/>
    <property type="project" value="InterPro"/>
</dbReference>
<dbReference type="Pfam" id="PF02775">
    <property type="entry name" value="TPP_enzyme_C"/>
    <property type="match status" value="1"/>
</dbReference>
<evidence type="ECO:0000256" key="2">
    <source>
        <dbReference type="ARBA" id="ARBA00001964"/>
    </source>
</evidence>
<dbReference type="InterPro" id="IPR012110">
    <property type="entry name" value="PDC/IPDC-like"/>
</dbReference>
<dbReference type="AlphaFoldDB" id="A0A5C6E1I7"/>
<evidence type="ECO:0000256" key="9">
    <source>
        <dbReference type="PIRSR" id="PIRSR036565-2"/>
    </source>
</evidence>
<evidence type="ECO:0000256" key="10">
    <source>
        <dbReference type="RuleBase" id="RU362132"/>
    </source>
</evidence>
<keyword evidence="15" id="KW-0670">Pyruvate</keyword>
<feature type="region of interest" description="Disordered" evidence="11">
    <location>
        <begin position="1"/>
        <end position="29"/>
    </location>
</feature>